<proteinExistence type="predicted"/>
<comment type="caution">
    <text evidence="1">The sequence shown here is derived from an EMBL/GenBank/DDBJ whole genome shotgun (WGS) entry which is preliminary data.</text>
</comment>
<gene>
    <name evidence="1" type="ORF">HNP60_002918</name>
</gene>
<dbReference type="Proteomes" id="UP001138540">
    <property type="component" value="Unassembled WGS sequence"/>
</dbReference>
<sequence length="259" mass="29257">MASAPQAQSLPLLYKDLVPLNVEQHAGFTLRNYDRAPFLIGVHAVPLTVDEFPQCQRALPIVFSAGPNPLPLALMGLNEGVNTLVDEEGKLRRDDGYVPAYVRRYPWLLVRLNPDSQELSLCFDPTSELIGEYEDGRPLIENGEATQLTKDLLAFCEQFEEAAMRTGQFMNDLKEADLLMDGELSIQVPDVEKPFVYRGFQMVNEEKLRDLRGDQLRKFNQSGFLPLIYAHLLSLQGMREVFFAQRRLGLGPIPAFEIS</sequence>
<name>A0ABR6NI34_9SPHN</name>
<dbReference type="EMBL" id="JACHKA010000001">
    <property type="protein sequence ID" value="MBB5986944.1"/>
    <property type="molecule type" value="Genomic_DNA"/>
</dbReference>
<dbReference type="RefSeq" id="WP_014077215.1">
    <property type="nucleotide sequence ID" value="NZ_JACHKA010000001.1"/>
</dbReference>
<dbReference type="Pfam" id="PF07277">
    <property type="entry name" value="SapC"/>
    <property type="match status" value="1"/>
</dbReference>
<protein>
    <recommendedName>
        <fullName evidence="3">Multidrug transporter</fullName>
    </recommendedName>
</protein>
<accession>A0ABR6NI34</accession>
<dbReference type="InterPro" id="IPR010836">
    <property type="entry name" value="SapC"/>
</dbReference>
<evidence type="ECO:0000313" key="2">
    <source>
        <dbReference type="Proteomes" id="UP001138540"/>
    </source>
</evidence>
<evidence type="ECO:0008006" key="3">
    <source>
        <dbReference type="Google" id="ProtNLM"/>
    </source>
</evidence>
<reference evidence="1 2" key="1">
    <citation type="submission" date="2020-08" db="EMBL/GenBank/DDBJ databases">
        <title>Exploring microbial biodiversity for novel pathways involved in the catabolism of aromatic compounds derived from lignin.</title>
        <authorList>
            <person name="Elkins J."/>
        </authorList>
    </citation>
    <scope>NUCLEOTIDE SEQUENCE [LARGE SCALE GENOMIC DNA]</scope>
    <source>
        <strain evidence="1 2">B1D3A</strain>
    </source>
</reference>
<evidence type="ECO:0000313" key="1">
    <source>
        <dbReference type="EMBL" id="MBB5986944.1"/>
    </source>
</evidence>
<keyword evidence="2" id="KW-1185">Reference proteome</keyword>
<organism evidence="1 2">
    <name type="scientific">Sphingobium lignivorans</name>
    <dbReference type="NCBI Taxonomy" id="2735886"/>
    <lineage>
        <taxon>Bacteria</taxon>
        <taxon>Pseudomonadati</taxon>
        <taxon>Pseudomonadota</taxon>
        <taxon>Alphaproteobacteria</taxon>
        <taxon>Sphingomonadales</taxon>
        <taxon>Sphingomonadaceae</taxon>
        <taxon>Sphingobium</taxon>
    </lineage>
</organism>